<sequence>MATKKPRKIKENSVVNSVTTQDVPVLKEQPPITKDKMSMEERNIKTDEDIKNIDLSSYKEDEIPKIHQFIASLTPDEKKAMLIAIDHLGSSFDIVRCNHYKSWAK</sequence>
<dbReference type="AlphaFoldDB" id="A0A6C0BUK3"/>
<protein>
    <submittedName>
        <fullName evidence="1">Uncharacterized protein</fullName>
    </submittedName>
</protein>
<reference evidence="1" key="1">
    <citation type="journal article" date="2020" name="Nature">
        <title>Giant virus diversity and host interactions through global metagenomics.</title>
        <authorList>
            <person name="Schulz F."/>
            <person name="Roux S."/>
            <person name="Paez-Espino D."/>
            <person name="Jungbluth S."/>
            <person name="Walsh D.A."/>
            <person name="Denef V.J."/>
            <person name="McMahon K.D."/>
            <person name="Konstantinidis K.T."/>
            <person name="Eloe-Fadrosh E.A."/>
            <person name="Kyrpides N.C."/>
            <person name="Woyke T."/>
        </authorList>
    </citation>
    <scope>NUCLEOTIDE SEQUENCE</scope>
    <source>
        <strain evidence="1">GVMAG-M-3300018868-6</strain>
    </source>
</reference>
<dbReference type="EMBL" id="MN739256">
    <property type="protein sequence ID" value="QHS95760.1"/>
    <property type="molecule type" value="Genomic_DNA"/>
</dbReference>
<proteinExistence type="predicted"/>
<name>A0A6C0BUK3_9ZZZZ</name>
<accession>A0A6C0BUK3</accession>
<evidence type="ECO:0000313" key="1">
    <source>
        <dbReference type="EMBL" id="QHS95760.1"/>
    </source>
</evidence>
<organism evidence="1">
    <name type="scientific">viral metagenome</name>
    <dbReference type="NCBI Taxonomy" id="1070528"/>
    <lineage>
        <taxon>unclassified sequences</taxon>
        <taxon>metagenomes</taxon>
        <taxon>organismal metagenomes</taxon>
    </lineage>
</organism>